<dbReference type="GO" id="GO:0046487">
    <property type="term" value="P:glyoxylate metabolic process"/>
    <property type="evidence" value="ECO:0007669"/>
    <property type="project" value="TreeGrafter"/>
</dbReference>
<dbReference type="RefSeq" id="WP_312896299.1">
    <property type="nucleotide sequence ID" value="NZ_JACHIN010000003.1"/>
</dbReference>
<evidence type="ECO:0000256" key="2">
    <source>
        <dbReference type="PIRNR" id="PIRNR006241"/>
    </source>
</evidence>
<gene>
    <name evidence="5" type="ORF">HNR40_002433</name>
</gene>
<dbReference type="SUPFAM" id="SSF51658">
    <property type="entry name" value="Xylose isomerase-like"/>
    <property type="match status" value="1"/>
</dbReference>
<organism evidence="5 6">
    <name type="scientific">Nonomuraea endophytica</name>
    <dbReference type="NCBI Taxonomy" id="714136"/>
    <lineage>
        <taxon>Bacteria</taxon>
        <taxon>Bacillati</taxon>
        <taxon>Actinomycetota</taxon>
        <taxon>Actinomycetes</taxon>
        <taxon>Streptosporangiales</taxon>
        <taxon>Streptosporangiaceae</taxon>
        <taxon>Nonomuraea</taxon>
    </lineage>
</organism>
<dbReference type="PANTHER" id="PTHR43489">
    <property type="entry name" value="ISOMERASE"/>
    <property type="match status" value="1"/>
</dbReference>
<evidence type="ECO:0000256" key="1">
    <source>
        <dbReference type="ARBA" id="ARBA00023235"/>
    </source>
</evidence>
<evidence type="ECO:0000313" key="5">
    <source>
        <dbReference type="EMBL" id="MBB5076960.1"/>
    </source>
</evidence>
<proteinExistence type="inferred from homology"/>
<feature type="domain" description="Xylose isomerase-like TIM barrel" evidence="4">
    <location>
        <begin position="21"/>
        <end position="241"/>
    </location>
</feature>
<dbReference type="Gene3D" id="3.20.20.150">
    <property type="entry name" value="Divalent-metal-dependent TIM barrel enzymes"/>
    <property type="match status" value="1"/>
</dbReference>
<feature type="active site" description="Proton donor/acceptor" evidence="3">
    <location>
        <position position="236"/>
    </location>
</feature>
<keyword evidence="5" id="KW-0670">Pyruvate</keyword>
<dbReference type="Pfam" id="PF01261">
    <property type="entry name" value="AP_endonuc_2"/>
    <property type="match status" value="1"/>
</dbReference>
<feature type="active site" description="Proton donor/acceptor" evidence="3">
    <location>
        <position position="146"/>
    </location>
</feature>
<dbReference type="InterPro" id="IPR036237">
    <property type="entry name" value="Xyl_isomerase-like_sf"/>
</dbReference>
<dbReference type="InterPro" id="IPR050417">
    <property type="entry name" value="Sugar_Epim/Isomerase"/>
</dbReference>
<evidence type="ECO:0000259" key="4">
    <source>
        <dbReference type="Pfam" id="PF01261"/>
    </source>
</evidence>
<dbReference type="Proteomes" id="UP000568380">
    <property type="component" value="Unassembled WGS sequence"/>
</dbReference>
<protein>
    <submittedName>
        <fullName evidence="5">Hydroxypyruvate isomerase</fullName>
        <ecNumber evidence="5">5.3.1.22</ecNumber>
    </submittedName>
</protein>
<dbReference type="EC" id="5.3.1.22" evidence="5"/>
<keyword evidence="1 2" id="KW-0413">Isomerase</keyword>
<dbReference type="AlphaFoldDB" id="A0A7W8EDV6"/>
<comment type="similarity">
    <text evidence="2">Belongs to the hyi family.</text>
</comment>
<dbReference type="EMBL" id="JACHIN010000003">
    <property type="protein sequence ID" value="MBB5076960.1"/>
    <property type="molecule type" value="Genomic_DNA"/>
</dbReference>
<sequence length="251" mass="27025">MRFDVNCSILFTGLPLLERPAAAKAAGFDGVEFWWPFAAAVPDDHEVDAFVAAVEDAGVRLVGLNFADDIAEGGRGLFSRPADRARLRDNLDVAIGIAERLGCTALNALYGNRVAGQERQQDVLALENLALAARKAAKIGAVVLVEALNSYESPSYPLVSVKGAIDVIENVGEPNVRFLCDLYHLARMGEDLTAALAHPLVGHVQIADAPGRGRPGTGEIPLKRLLDGYDGWVGLEYKDPGLDFDWIKEFS</sequence>
<dbReference type="PANTHER" id="PTHR43489:SF6">
    <property type="entry name" value="HYDROXYPYRUVATE ISOMERASE-RELATED"/>
    <property type="match status" value="1"/>
</dbReference>
<comment type="caution">
    <text evidence="5">The sequence shown here is derived from an EMBL/GenBank/DDBJ whole genome shotgun (WGS) entry which is preliminary data.</text>
</comment>
<keyword evidence="6" id="KW-1185">Reference proteome</keyword>
<evidence type="ECO:0000313" key="6">
    <source>
        <dbReference type="Proteomes" id="UP000568380"/>
    </source>
</evidence>
<accession>A0A7W8EDV6</accession>
<name>A0A7W8EDV6_9ACTN</name>
<dbReference type="PIRSF" id="PIRSF006241">
    <property type="entry name" value="HyI"/>
    <property type="match status" value="1"/>
</dbReference>
<dbReference type="InterPro" id="IPR013022">
    <property type="entry name" value="Xyl_isomerase-like_TIM-brl"/>
</dbReference>
<dbReference type="GO" id="GO:0008903">
    <property type="term" value="F:hydroxypyruvate isomerase activity"/>
    <property type="evidence" value="ECO:0007669"/>
    <property type="project" value="UniProtKB-EC"/>
</dbReference>
<reference evidence="5 6" key="1">
    <citation type="submission" date="2020-08" db="EMBL/GenBank/DDBJ databases">
        <title>Genomic Encyclopedia of Type Strains, Phase IV (KMG-IV): sequencing the most valuable type-strain genomes for metagenomic binning, comparative biology and taxonomic classification.</title>
        <authorList>
            <person name="Goeker M."/>
        </authorList>
    </citation>
    <scope>NUCLEOTIDE SEQUENCE [LARGE SCALE GENOMIC DNA]</scope>
    <source>
        <strain evidence="5 6">DSM 45385</strain>
    </source>
</reference>
<evidence type="ECO:0000256" key="3">
    <source>
        <dbReference type="PIRSR" id="PIRSR006241-50"/>
    </source>
</evidence>
<dbReference type="InterPro" id="IPR026040">
    <property type="entry name" value="HyI-like"/>
</dbReference>